<keyword evidence="3" id="KW-1185">Reference proteome</keyword>
<dbReference type="Proteomes" id="UP000026961">
    <property type="component" value="Chromosome 1"/>
</dbReference>
<evidence type="ECO:0000313" key="2">
    <source>
        <dbReference type="EnsemblPlants" id="OGLUM01G49690.1"/>
    </source>
</evidence>
<name>A0A0D9YKL6_9ORYZ</name>
<dbReference type="HOGENOM" id="CLU_734420_0_0_1"/>
<evidence type="ECO:0000256" key="1">
    <source>
        <dbReference type="SAM" id="MobiDB-lite"/>
    </source>
</evidence>
<proteinExistence type="predicted"/>
<feature type="compositionally biased region" description="Pro residues" evidence="1">
    <location>
        <begin position="16"/>
        <end position="28"/>
    </location>
</feature>
<organism evidence="2">
    <name type="scientific">Oryza glumipatula</name>
    <dbReference type="NCBI Taxonomy" id="40148"/>
    <lineage>
        <taxon>Eukaryota</taxon>
        <taxon>Viridiplantae</taxon>
        <taxon>Streptophyta</taxon>
        <taxon>Embryophyta</taxon>
        <taxon>Tracheophyta</taxon>
        <taxon>Spermatophyta</taxon>
        <taxon>Magnoliopsida</taxon>
        <taxon>Liliopsida</taxon>
        <taxon>Poales</taxon>
        <taxon>Poaceae</taxon>
        <taxon>BOP clade</taxon>
        <taxon>Oryzoideae</taxon>
        <taxon>Oryzeae</taxon>
        <taxon>Oryzinae</taxon>
        <taxon>Oryza</taxon>
    </lineage>
</organism>
<sequence length="415" mass="47208">MPAALPHSRRHRRYRSPPPAPISSVPPPEHPHPHHGTIDRFPAAAILFRPPGRSPSRRHRSPPTRCCPLLRKLHLCPHADQQAVVPGVGSSTAAAPLCRTQTVPSPPKEDEVQGLIAHAVKKLRDKPLFYVDYVRKKIDIARVIGLITAKEMQKSGWWIDEFNQLQWTGSPKNRHRSKKKMITAPSPAIAAAGDTHADAHATNPNPPAAVPTKPPVVGVPPEQKKIAATTTTTTMLTSWQRKMRKKLNFYQEFDGYSDQLLQEHPPVDTSTQLNFDQLDWSRQVSVSEMDRDELTEQYPFNILEDGEVITGFEKYDTFGLLDKEEVSMCFSDDTIDWFFHPDYCTLAGLDDYQRLVPKNKELQYSMNYDVCHFKELDGVHFEIWQRVTKQKVAEDEVQRLIAHAVKKLVLYNNII</sequence>
<protein>
    <submittedName>
        <fullName evidence="2">Uncharacterized protein</fullName>
    </submittedName>
</protein>
<reference evidence="2" key="2">
    <citation type="submission" date="2015-04" db="UniProtKB">
        <authorList>
            <consortium name="EnsemblPlants"/>
        </authorList>
    </citation>
    <scope>IDENTIFICATION</scope>
</reference>
<reference evidence="2" key="1">
    <citation type="submission" date="2013-08" db="EMBL/GenBank/DDBJ databases">
        <title>Oryza genome evolution.</title>
        <authorList>
            <person name="Wing R.A."/>
            <person name="Panaud O."/>
            <person name="Oliveira A.C."/>
        </authorList>
    </citation>
    <scope>NUCLEOTIDE SEQUENCE</scope>
</reference>
<dbReference type="AlphaFoldDB" id="A0A0D9YKL6"/>
<feature type="region of interest" description="Disordered" evidence="1">
    <location>
        <begin position="1"/>
        <end position="38"/>
    </location>
</feature>
<reference evidence="2" key="3">
    <citation type="submission" date="2018-05" db="EMBL/GenBank/DDBJ databases">
        <title>OgluRS3 (Oryza glumaepatula Reference Sequence Version 3).</title>
        <authorList>
            <person name="Zhang J."/>
            <person name="Kudrna D."/>
            <person name="Lee S."/>
            <person name="Talag J."/>
            <person name="Welchert J."/>
            <person name="Wing R.A."/>
        </authorList>
    </citation>
    <scope>NUCLEOTIDE SEQUENCE [LARGE SCALE GENOMIC DNA]</scope>
</reference>
<evidence type="ECO:0000313" key="3">
    <source>
        <dbReference type="Proteomes" id="UP000026961"/>
    </source>
</evidence>
<accession>A0A0D9YKL6</accession>
<dbReference type="PANTHER" id="PTHR34480:SF14">
    <property type="entry name" value="OS01G0967800 PROTEIN"/>
    <property type="match status" value="1"/>
</dbReference>
<dbReference type="Gramene" id="OGLUM01G49690.1">
    <property type="protein sequence ID" value="OGLUM01G49690.1"/>
    <property type="gene ID" value="OGLUM01G49690"/>
</dbReference>
<dbReference type="PANTHER" id="PTHR34480">
    <property type="entry name" value="OS01G0967800 PROTEIN-RELATED"/>
    <property type="match status" value="1"/>
</dbReference>
<dbReference type="EnsemblPlants" id="OGLUM01G49690.1">
    <property type="protein sequence ID" value="OGLUM01G49690.1"/>
    <property type="gene ID" value="OGLUM01G49690"/>
</dbReference>